<comment type="caution">
    <text evidence="7">The sequence shown here is derived from an EMBL/GenBank/DDBJ whole genome shotgun (WGS) entry which is preliminary data.</text>
</comment>
<evidence type="ECO:0000313" key="9">
    <source>
        <dbReference type="Proteomes" id="UP000731519"/>
    </source>
</evidence>
<reference evidence="7 8" key="2">
    <citation type="submission" date="2016-09" db="EMBL/GenBank/DDBJ databases">
        <title>Streptomyces fradiae DSM40063, a candidate organism with high potential of specific P450 cytochromes.</title>
        <authorList>
            <person name="Grumaz C."/>
            <person name="Vainshtein Y."/>
            <person name="Kirstahler P."/>
            <person name="Sohn K."/>
        </authorList>
    </citation>
    <scope>NUCLEOTIDE SEQUENCE [LARGE SCALE GENOMIC DNA]</scope>
    <source>
        <strain evidence="7 8">DSM 40063</strain>
    </source>
</reference>
<dbReference type="PANTHER" id="PTHR31438:SF1">
    <property type="entry name" value="LYSINE N-ACYLTRANSFERASE C17G9.06C-RELATED"/>
    <property type="match status" value="1"/>
</dbReference>
<comment type="pathway">
    <text evidence="2">Siderophore biosynthesis; mycobactin biosynthesis.</text>
</comment>
<dbReference type="EMBL" id="ASYR01000029">
    <property type="protein sequence ID" value="KAF0648043.1"/>
    <property type="molecule type" value="Genomic_DNA"/>
</dbReference>
<dbReference type="SUPFAM" id="SSF55729">
    <property type="entry name" value="Acyl-CoA N-acyltransferases (Nat)"/>
    <property type="match status" value="1"/>
</dbReference>
<proteinExistence type="predicted"/>
<dbReference type="PANTHER" id="PTHR31438">
    <property type="entry name" value="LYSINE N-ACYLTRANSFERASE C17G9.06C-RELATED"/>
    <property type="match status" value="1"/>
</dbReference>
<dbReference type="Proteomes" id="UP000731519">
    <property type="component" value="Unassembled WGS sequence"/>
</dbReference>
<dbReference type="GO" id="GO:0019290">
    <property type="term" value="P:siderophore biosynthetic process"/>
    <property type="evidence" value="ECO:0007669"/>
    <property type="project" value="InterPro"/>
</dbReference>
<evidence type="ECO:0000313" key="6">
    <source>
        <dbReference type="EMBL" id="KAF0648043.1"/>
    </source>
</evidence>
<gene>
    <name evidence="7" type="ORF">BG846_05288</name>
    <name evidence="6" type="ORF">K701_20640</name>
</gene>
<evidence type="ECO:0000256" key="2">
    <source>
        <dbReference type="ARBA" id="ARBA00005102"/>
    </source>
</evidence>
<dbReference type="RefSeq" id="WP_174887793.1">
    <property type="nucleotide sequence ID" value="NZ_ASYR01000029.1"/>
</dbReference>
<dbReference type="GO" id="GO:0016410">
    <property type="term" value="F:N-acyltransferase activity"/>
    <property type="evidence" value="ECO:0007669"/>
    <property type="project" value="TreeGrafter"/>
</dbReference>
<protein>
    <recommendedName>
        <fullName evidence="3">Lysine N-acyltransferase MbtK</fullName>
    </recommendedName>
    <alternativeName>
        <fullName evidence="4">Mycobactin synthase protein K</fullName>
    </alternativeName>
</protein>
<evidence type="ECO:0000256" key="4">
    <source>
        <dbReference type="ARBA" id="ARBA00031122"/>
    </source>
</evidence>
<evidence type="ECO:0000256" key="3">
    <source>
        <dbReference type="ARBA" id="ARBA00020586"/>
    </source>
</evidence>
<dbReference type="UniPathway" id="UPA00011"/>
<keyword evidence="9" id="KW-1185">Reference proteome</keyword>
<feature type="domain" description="Acyltransferase MbtK/IucB-like conserved" evidence="5">
    <location>
        <begin position="61"/>
        <end position="109"/>
    </location>
</feature>
<dbReference type="Pfam" id="PF13523">
    <property type="entry name" value="Acetyltransf_8"/>
    <property type="match status" value="1"/>
</dbReference>
<dbReference type="SMART" id="SM01006">
    <property type="entry name" value="AlcB"/>
    <property type="match status" value="1"/>
</dbReference>
<dbReference type="EMBL" id="MIFZ01000336">
    <property type="protein sequence ID" value="OSY49097.1"/>
    <property type="molecule type" value="Genomic_DNA"/>
</dbReference>
<dbReference type="Gene3D" id="3.40.630.30">
    <property type="match status" value="1"/>
</dbReference>
<name>A0A1Y2NPW5_STRFR</name>
<reference evidence="6 9" key="1">
    <citation type="submission" date="2013-05" db="EMBL/GenBank/DDBJ databases">
        <title>Genome Sequence of Streptomyces fradiae.</title>
        <authorList>
            <person name="Kirby R."/>
        </authorList>
    </citation>
    <scope>NUCLEOTIDE SEQUENCE [LARGE SCALE GENOMIC DNA]</scope>
    <source>
        <strain evidence="6 9">ATCC 10745</strain>
    </source>
</reference>
<evidence type="ECO:0000313" key="8">
    <source>
        <dbReference type="Proteomes" id="UP000194318"/>
    </source>
</evidence>
<dbReference type="InterPro" id="IPR016181">
    <property type="entry name" value="Acyl_CoA_acyltransferase"/>
</dbReference>
<accession>A0A1Y2NPW5</accession>
<sequence>MTPDNHGPAASAEAAGSVASAGAPGARAGAAAYATAAYATAVYGTAVYERTVDGFGTVRVVPLDPDRDAPLVHSWVSEERARFWGMRGASVEDVRGVYAHLDTLTTHHAFLALRDGVPVALFQTYDPEADRVSECYEARPGDIGVHLLLAPAAAPEPGFTGHVLGVLTAYCLSTHERIVVEPDAANDKAVALLARSGFEVGPEVVLPEVVLPEVHLPAKRARLAFLTR</sequence>
<dbReference type="InterPro" id="IPR019432">
    <property type="entry name" value="Acyltransferase_MbtK/IucB-like"/>
</dbReference>
<comment type="function">
    <text evidence="1">Acyltransferase required for the direct transfer of medium- to long-chain fatty acyl moieties from a carrier protein (MbtL) on to the epsilon-amino group of lysine residue in the mycobactin core.</text>
</comment>
<dbReference type="GeneID" id="91402527"/>
<evidence type="ECO:0000256" key="1">
    <source>
        <dbReference type="ARBA" id="ARBA00003818"/>
    </source>
</evidence>
<evidence type="ECO:0000259" key="5">
    <source>
        <dbReference type="SMART" id="SM01006"/>
    </source>
</evidence>
<organism evidence="7 8">
    <name type="scientific">Streptomyces fradiae ATCC 10745 = DSM 40063</name>
    <dbReference type="NCBI Taxonomy" id="1319510"/>
    <lineage>
        <taxon>Bacteria</taxon>
        <taxon>Bacillati</taxon>
        <taxon>Actinomycetota</taxon>
        <taxon>Actinomycetes</taxon>
        <taxon>Kitasatosporales</taxon>
        <taxon>Streptomycetaceae</taxon>
        <taxon>Streptomyces</taxon>
    </lineage>
</organism>
<dbReference type="AlphaFoldDB" id="A0A1Y2NPW5"/>
<evidence type="ECO:0000313" key="7">
    <source>
        <dbReference type="EMBL" id="OSY49097.1"/>
    </source>
</evidence>
<dbReference type="Proteomes" id="UP000194318">
    <property type="component" value="Unassembled WGS sequence"/>
</dbReference>